<feature type="domain" description="SGNH hydrolase-type esterase" evidence="1">
    <location>
        <begin position="11"/>
        <end position="196"/>
    </location>
</feature>
<dbReference type="Proteomes" id="UP000663854">
    <property type="component" value="Unassembled WGS sequence"/>
</dbReference>
<name>A0A815VB21_9BILA</name>
<sequence length="210" mass="24165">MASAHHLNILAFGASLTEGFCSDGRLFHPYTIRLSQLLRSLCKTVDINNAGLSGEAVLSDTMLPRLKRLLSLTKIKYDWIFILAGTNDTIRDQQKASRIFDGYKLLINECHNHGARVLCMTLPETSYPRESPFDKQRQEFNRLLREELISKDNDNNNNNIIVLDLDRLLPQHSLSNVERRQIWDDGIHLKPQGYDRLGQLIYDILKPYLS</sequence>
<dbReference type="EMBL" id="CAJNOL010002775">
    <property type="protein sequence ID" value="CAF1528159.1"/>
    <property type="molecule type" value="Genomic_DNA"/>
</dbReference>
<gene>
    <name evidence="3" type="ORF">JXQ802_LOCUS42032</name>
    <name evidence="2" type="ORF">PYM288_LOCUS27142</name>
</gene>
<dbReference type="EMBL" id="CAJNOH010001743">
    <property type="protein sequence ID" value="CAF1246320.1"/>
    <property type="molecule type" value="Genomic_DNA"/>
</dbReference>
<dbReference type="InterPro" id="IPR051532">
    <property type="entry name" value="Ester_Hydrolysis_Enzymes"/>
</dbReference>
<reference evidence="3" key="1">
    <citation type="submission" date="2021-02" db="EMBL/GenBank/DDBJ databases">
        <authorList>
            <person name="Nowell W R."/>
        </authorList>
    </citation>
    <scope>NUCLEOTIDE SEQUENCE</scope>
</reference>
<dbReference type="InterPro" id="IPR036514">
    <property type="entry name" value="SGNH_hydro_sf"/>
</dbReference>
<keyword evidence="4" id="KW-1185">Reference proteome</keyword>
<protein>
    <recommendedName>
        <fullName evidence="1">SGNH hydrolase-type esterase domain-containing protein</fullName>
    </recommendedName>
</protein>
<evidence type="ECO:0000313" key="3">
    <source>
        <dbReference type="EMBL" id="CAF1528159.1"/>
    </source>
</evidence>
<dbReference type="AlphaFoldDB" id="A0A815VB21"/>
<dbReference type="Gene3D" id="3.40.50.1110">
    <property type="entry name" value="SGNH hydrolase"/>
    <property type="match status" value="1"/>
</dbReference>
<dbReference type="SUPFAM" id="SSF52266">
    <property type="entry name" value="SGNH hydrolase"/>
    <property type="match status" value="1"/>
</dbReference>
<dbReference type="CDD" id="cd00229">
    <property type="entry name" value="SGNH_hydrolase"/>
    <property type="match status" value="1"/>
</dbReference>
<comment type="caution">
    <text evidence="3">The sequence shown here is derived from an EMBL/GenBank/DDBJ whole genome shotgun (WGS) entry which is preliminary data.</text>
</comment>
<evidence type="ECO:0000259" key="1">
    <source>
        <dbReference type="Pfam" id="PF13472"/>
    </source>
</evidence>
<dbReference type="InterPro" id="IPR013830">
    <property type="entry name" value="SGNH_hydro"/>
</dbReference>
<dbReference type="Pfam" id="PF13472">
    <property type="entry name" value="Lipase_GDSL_2"/>
    <property type="match status" value="1"/>
</dbReference>
<dbReference type="PANTHER" id="PTHR30383:SF5">
    <property type="entry name" value="SGNH HYDROLASE-TYPE ESTERASE DOMAIN-CONTAINING PROTEIN"/>
    <property type="match status" value="1"/>
</dbReference>
<evidence type="ECO:0000313" key="4">
    <source>
        <dbReference type="Proteomes" id="UP000663870"/>
    </source>
</evidence>
<organism evidence="3 4">
    <name type="scientific">Rotaria sordida</name>
    <dbReference type="NCBI Taxonomy" id="392033"/>
    <lineage>
        <taxon>Eukaryota</taxon>
        <taxon>Metazoa</taxon>
        <taxon>Spiralia</taxon>
        <taxon>Gnathifera</taxon>
        <taxon>Rotifera</taxon>
        <taxon>Eurotatoria</taxon>
        <taxon>Bdelloidea</taxon>
        <taxon>Philodinida</taxon>
        <taxon>Philodinidae</taxon>
        <taxon>Rotaria</taxon>
    </lineage>
</organism>
<dbReference type="GO" id="GO:0004622">
    <property type="term" value="F:phosphatidylcholine lysophospholipase activity"/>
    <property type="evidence" value="ECO:0007669"/>
    <property type="project" value="TreeGrafter"/>
</dbReference>
<evidence type="ECO:0000313" key="2">
    <source>
        <dbReference type="EMBL" id="CAF1246320.1"/>
    </source>
</evidence>
<dbReference type="Proteomes" id="UP000663870">
    <property type="component" value="Unassembled WGS sequence"/>
</dbReference>
<dbReference type="PANTHER" id="PTHR30383">
    <property type="entry name" value="THIOESTERASE 1/PROTEASE 1/LYSOPHOSPHOLIPASE L1"/>
    <property type="match status" value="1"/>
</dbReference>
<accession>A0A815VB21</accession>
<proteinExistence type="predicted"/>